<proteinExistence type="predicted"/>
<dbReference type="EMBL" id="ML743555">
    <property type="protein sequence ID" value="KAE8142145.1"/>
    <property type="molecule type" value="Genomic_DNA"/>
</dbReference>
<evidence type="ECO:0000313" key="2">
    <source>
        <dbReference type="Proteomes" id="UP000325672"/>
    </source>
</evidence>
<evidence type="ECO:0000313" key="1">
    <source>
        <dbReference type="EMBL" id="KAE8142145.1"/>
    </source>
</evidence>
<sequence length="80" mass="9143">MGIKLVKDDAHTLAVQRYMQGWYHREKADNKCTPDSPVCGASGTRRKNQKIFDARVKLVPPREVDIPSTYSSLHSWSKEI</sequence>
<dbReference type="AlphaFoldDB" id="A0A5N6T728"/>
<reference evidence="1 2" key="1">
    <citation type="submission" date="2019-04" db="EMBL/GenBank/DDBJ databases">
        <title>Friends and foes A comparative genomics study of 23 Aspergillus species from section Flavi.</title>
        <authorList>
            <consortium name="DOE Joint Genome Institute"/>
            <person name="Kjaerbolling I."/>
            <person name="Vesth T."/>
            <person name="Frisvad J.C."/>
            <person name="Nybo J.L."/>
            <person name="Theobald S."/>
            <person name="Kildgaard S."/>
            <person name="Isbrandt T."/>
            <person name="Kuo A."/>
            <person name="Sato A."/>
            <person name="Lyhne E.K."/>
            <person name="Kogle M.E."/>
            <person name="Wiebenga A."/>
            <person name="Kun R.S."/>
            <person name="Lubbers R.J."/>
            <person name="Makela M.R."/>
            <person name="Barry K."/>
            <person name="Chovatia M."/>
            <person name="Clum A."/>
            <person name="Daum C."/>
            <person name="Haridas S."/>
            <person name="He G."/>
            <person name="LaButti K."/>
            <person name="Lipzen A."/>
            <person name="Mondo S."/>
            <person name="Riley R."/>
            <person name="Salamov A."/>
            <person name="Simmons B.A."/>
            <person name="Magnuson J.K."/>
            <person name="Henrissat B."/>
            <person name="Mortensen U.H."/>
            <person name="Larsen T.O."/>
            <person name="Devries R.P."/>
            <person name="Grigoriev I.V."/>
            <person name="Machida M."/>
            <person name="Baker S.E."/>
            <person name="Andersen M.R."/>
        </authorList>
    </citation>
    <scope>NUCLEOTIDE SEQUENCE [LARGE SCALE GENOMIC DNA]</scope>
    <source>
        <strain evidence="1 2">CBS 117625</strain>
    </source>
</reference>
<gene>
    <name evidence="1" type="ORF">BDV38DRAFT_278320</name>
</gene>
<dbReference type="RefSeq" id="XP_031918208.1">
    <property type="nucleotide sequence ID" value="XM_032058690.1"/>
</dbReference>
<name>A0A5N6T728_ASPPS</name>
<dbReference type="GeneID" id="43642900"/>
<organism evidence="1 2">
    <name type="scientific">Aspergillus pseudotamarii</name>
    <dbReference type="NCBI Taxonomy" id="132259"/>
    <lineage>
        <taxon>Eukaryota</taxon>
        <taxon>Fungi</taxon>
        <taxon>Dikarya</taxon>
        <taxon>Ascomycota</taxon>
        <taxon>Pezizomycotina</taxon>
        <taxon>Eurotiomycetes</taxon>
        <taxon>Eurotiomycetidae</taxon>
        <taxon>Eurotiales</taxon>
        <taxon>Aspergillaceae</taxon>
        <taxon>Aspergillus</taxon>
        <taxon>Aspergillus subgen. Circumdati</taxon>
    </lineage>
</organism>
<accession>A0A5N6T728</accession>
<keyword evidence="2" id="KW-1185">Reference proteome</keyword>
<protein>
    <submittedName>
        <fullName evidence="1">Uncharacterized protein</fullName>
    </submittedName>
</protein>
<dbReference type="Proteomes" id="UP000325672">
    <property type="component" value="Unassembled WGS sequence"/>
</dbReference>
<dbReference type="OrthoDB" id="10453383at2759"/>